<accession>A0A9W8CRZ8</accession>
<proteinExistence type="predicted"/>
<name>A0A9W8CRZ8_9FUNG</name>
<protein>
    <submittedName>
        <fullName evidence="1">Uncharacterized protein</fullName>
    </submittedName>
</protein>
<dbReference type="EMBL" id="JANBOI010002153">
    <property type="protein sequence ID" value="KAJ1724105.1"/>
    <property type="molecule type" value="Genomic_DNA"/>
</dbReference>
<dbReference type="AlphaFoldDB" id="A0A9W8CRZ8"/>
<gene>
    <name evidence="1" type="ORF">LPJ61_005773</name>
</gene>
<dbReference type="OrthoDB" id="5513109at2759"/>
<feature type="non-terminal residue" evidence="1">
    <location>
        <position position="478"/>
    </location>
</feature>
<reference evidence="1" key="1">
    <citation type="submission" date="2022-07" db="EMBL/GenBank/DDBJ databases">
        <title>Phylogenomic reconstructions and comparative analyses of Kickxellomycotina fungi.</title>
        <authorList>
            <person name="Reynolds N.K."/>
            <person name="Stajich J.E."/>
            <person name="Barry K."/>
            <person name="Grigoriev I.V."/>
            <person name="Crous P."/>
            <person name="Smith M.E."/>
        </authorList>
    </citation>
    <scope>NUCLEOTIDE SEQUENCE</scope>
    <source>
        <strain evidence="1">BCRC 34381</strain>
    </source>
</reference>
<organism evidence="1 2">
    <name type="scientific">Coemansia biformis</name>
    <dbReference type="NCBI Taxonomy" id="1286918"/>
    <lineage>
        <taxon>Eukaryota</taxon>
        <taxon>Fungi</taxon>
        <taxon>Fungi incertae sedis</taxon>
        <taxon>Zoopagomycota</taxon>
        <taxon>Kickxellomycotina</taxon>
        <taxon>Kickxellomycetes</taxon>
        <taxon>Kickxellales</taxon>
        <taxon>Kickxellaceae</taxon>
        <taxon>Coemansia</taxon>
    </lineage>
</organism>
<evidence type="ECO:0000313" key="1">
    <source>
        <dbReference type="EMBL" id="KAJ1724105.1"/>
    </source>
</evidence>
<dbReference type="Proteomes" id="UP001143981">
    <property type="component" value="Unassembled WGS sequence"/>
</dbReference>
<comment type="caution">
    <text evidence="1">The sequence shown here is derived from an EMBL/GenBank/DDBJ whole genome shotgun (WGS) entry which is preliminary data.</text>
</comment>
<keyword evidence="2" id="KW-1185">Reference proteome</keyword>
<evidence type="ECO:0000313" key="2">
    <source>
        <dbReference type="Proteomes" id="UP001143981"/>
    </source>
</evidence>
<sequence>MYGTVYVHYVASGAGAGVDDRYNHSGRYTTEDGTVSANVDLVAASDCLNAVKRVVVDVNYTSDPLPGLRAVTERLRAVAGTWHRVRALELSMRSSVSRLHRHSADAAEHMGDIEKVGNALSAIFPGLRELKLGETSNNRITRALYEQLVGHYANQLMVLYSKHPVTVPYGRQLEQIKVVAIDGDDFPGYQLPRMRPDNIESMLLKWLPASHSWAAFRADGDSQAIEFPRLRRLGVSYSGPNKTNVVVGQHLDDGPRALQFPALRHLAIENPQTVCPLLKHAVFPSRLESIEIVASTAMLEQVASIALPETRSLAIHIPSQARGGASALPNAKRILDRAGGCKKKELVVGDTSLQVPPEDIAGTGLTRLVVAAPTCVDSMFGFIDTHPDLDSLTLSNLALDEIVSDISIPESGARALMAPLDTRIRTLSFKIRRQLYSPDLAIPVAKYLLLRIPTLAEFFAPEIPRRPIVDFISEHVQR</sequence>